<evidence type="ECO:0000313" key="7">
    <source>
        <dbReference type="Proteomes" id="UP000757232"/>
    </source>
</evidence>
<accession>A0A9Q5I2B7</accession>
<evidence type="ECO:0000256" key="5">
    <source>
        <dbReference type="SAM" id="SignalP"/>
    </source>
</evidence>
<dbReference type="PANTHER" id="PTHR39472:SF1">
    <property type="entry name" value="EXPRESSED PROTEIN"/>
    <property type="match status" value="1"/>
</dbReference>
<dbReference type="GO" id="GO:0006281">
    <property type="term" value="P:DNA repair"/>
    <property type="evidence" value="ECO:0007669"/>
    <property type="project" value="UniProtKB-KW"/>
</dbReference>
<dbReference type="AlphaFoldDB" id="A0A9Q5I2B7"/>
<feature type="chain" id="PRO_5040117470" evidence="5">
    <location>
        <begin position="27"/>
        <end position="408"/>
    </location>
</feature>
<evidence type="ECO:0000313" key="6">
    <source>
        <dbReference type="EMBL" id="OCB90388.1"/>
    </source>
</evidence>
<dbReference type="PANTHER" id="PTHR39472">
    <property type="entry name" value="EXPRESSED PROTEIN"/>
    <property type="match status" value="1"/>
</dbReference>
<dbReference type="Gene3D" id="1.20.5.170">
    <property type="match status" value="1"/>
</dbReference>
<evidence type="ECO:0000256" key="2">
    <source>
        <dbReference type="ARBA" id="ARBA00022763"/>
    </source>
</evidence>
<comment type="caution">
    <text evidence="6">The sequence shown here is derived from an EMBL/GenBank/DDBJ whole genome shotgun (WGS) entry which is preliminary data.</text>
</comment>
<dbReference type="InterPro" id="IPR010760">
    <property type="entry name" value="DNA-repair_Swi5"/>
</dbReference>
<keyword evidence="4" id="KW-0175">Coiled coil</keyword>
<sequence>MSDTQIHNTWRLTLALDIATLFLCSSLNQSYYGTYSTMFGVDRDLDSDMLRVWHMVQELSEQLVHNQKLVSTLQAQANTLKDHSIQNGTGYALRRFNVDLSQEVFESELERTNTQMIIENQTLMHENKQLSQLLKEYEQTLENVMSKFRNHSLAAQQHELTMTRHYETLLVARESSSASSELSNNVIIAASLQRLSHSLRCLLRSLSGEDPESSNEDDRPLEELAGFLEDDSRKDWAVEREAEISRLQKENEELRKMLGVDSENAQRMGWSGEEPEHRPVLHILKATMASSHPHETWVQRSPPQMQPFNVGPVPGNAVPIPHPNIPLQRGNDFQPGMRACSAREVALRAEITSLQEHLGQGEDPDKVVKNHIKLLHDYNEAKDAAQLAVYKETTIKQLHEAYGLSPDD</sequence>
<dbReference type="Proteomes" id="UP000757232">
    <property type="component" value="Unassembled WGS sequence"/>
</dbReference>
<comment type="similarity">
    <text evidence="1">Belongs to the SWI5/SAE3 family.</text>
</comment>
<reference evidence="6" key="1">
    <citation type="submission" date="2016-06" db="EMBL/GenBank/DDBJ databases">
        <title>Draft Genome sequence of the fungus Inonotus baumii.</title>
        <authorList>
            <person name="Zhu H."/>
            <person name="Lin W."/>
        </authorList>
    </citation>
    <scope>NUCLEOTIDE SEQUENCE</scope>
    <source>
        <strain evidence="6">821</strain>
    </source>
</reference>
<dbReference type="Pfam" id="PF07061">
    <property type="entry name" value="Swi5"/>
    <property type="match status" value="1"/>
</dbReference>
<evidence type="ECO:0000256" key="1">
    <source>
        <dbReference type="ARBA" id="ARBA00008060"/>
    </source>
</evidence>
<organism evidence="6 7">
    <name type="scientific">Sanghuangporus baumii</name>
    <name type="common">Phellinus baumii</name>
    <dbReference type="NCBI Taxonomy" id="108892"/>
    <lineage>
        <taxon>Eukaryota</taxon>
        <taxon>Fungi</taxon>
        <taxon>Dikarya</taxon>
        <taxon>Basidiomycota</taxon>
        <taxon>Agaricomycotina</taxon>
        <taxon>Agaricomycetes</taxon>
        <taxon>Hymenochaetales</taxon>
        <taxon>Hymenochaetaceae</taxon>
        <taxon>Sanghuangporus</taxon>
    </lineage>
</organism>
<dbReference type="EMBL" id="LNZH02000134">
    <property type="protein sequence ID" value="OCB90388.1"/>
    <property type="molecule type" value="Genomic_DNA"/>
</dbReference>
<evidence type="ECO:0000256" key="4">
    <source>
        <dbReference type="SAM" id="Coils"/>
    </source>
</evidence>
<gene>
    <name evidence="6" type="ORF">A7U60_g2399</name>
</gene>
<dbReference type="OrthoDB" id="21214at2759"/>
<evidence type="ECO:0000256" key="3">
    <source>
        <dbReference type="ARBA" id="ARBA00023204"/>
    </source>
</evidence>
<keyword evidence="3" id="KW-0234">DNA repair</keyword>
<keyword evidence="7" id="KW-1185">Reference proteome</keyword>
<feature type="signal peptide" evidence="5">
    <location>
        <begin position="1"/>
        <end position="26"/>
    </location>
</feature>
<proteinExistence type="inferred from homology"/>
<protein>
    <submittedName>
        <fullName evidence="6">Uncharacterized protein</fullName>
    </submittedName>
</protein>
<name>A0A9Q5I2B7_SANBA</name>
<feature type="coiled-coil region" evidence="4">
    <location>
        <begin position="120"/>
        <end position="147"/>
    </location>
</feature>
<keyword evidence="2" id="KW-0227">DNA damage</keyword>
<keyword evidence="5" id="KW-0732">Signal</keyword>